<dbReference type="Proteomes" id="UP000019141">
    <property type="component" value="Unassembled WGS sequence"/>
</dbReference>
<evidence type="ECO:0000256" key="3">
    <source>
        <dbReference type="ARBA" id="ARBA00022801"/>
    </source>
</evidence>
<dbReference type="InterPro" id="IPR033740">
    <property type="entry name" value="Pept_M24B"/>
</dbReference>
<dbReference type="Pfam" id="PF01321">
    <property type="entry name" value="Creatinase_N"/>
    <property type="match status" value="1"/>
</dbReference>
<gene>
    <name evidence="8" type="ORF">ETSY1_26405</name>
</gene>
<sequence length="603" mass="66569">MTQHSDSNQDRLDAMCRLLSDHGVDAYVVPSADAHLNEYPVAYQRRRQAISGFAGSAGDVLITPEESHLFVDSRYHLQAEQDVDTARFRVHKVGLEGAYTLLTWLTELEKQRGALRVGFDPFVVPMDAHASYRGALKAAASALVPIDPNLVDQVWTDQPAMPAQPIYALPHDVTGRTPKEKLADIRQEMARQQADLLILTKLDEIAWVTNLRGSDVAYNPVFEAYLVIDREQATCFARVMPPTGVQADLAPDIAFQPYAAYANAVKQQTQAGEVTVWLDAAATTMGTRLLLPETARVIESRNPVVLAKSTKNDVEIASSRNAHLHAAAAKIRSLARLERMLTAGQPVSEHAYATMLHEEYSSEEGFRDLSFTTIAAAGPNGAIVHYSEASPDVLLGDSELFLVDSGAQVLGGTTDDTRTVSTGVPTERQRQLFTLVLRSHIRLAMQKFPEGTSGAMLDALARSVLWNAGLDFGHGTGHGVGAFLNVHEGPQRISPNGDEPMRPGMIVSNEPGYYEEGWGGIRIENLYVVVPDDDMPPHPSGKRWFQLDSLTLIPFDNRLIDLAQLTDDEQAWLRKYYERVWNTVSPLLSGDDREWLRHACNEI</sequence>
<keyword evidence="2" id="KW-0479">Metal-binding</keyword>
<dbReference type="CDD" id="cd01085">
    <property type="entry name" value="APP"/>
    <property type="match status" value="1"/>
</dbReference>
<dbReference type="HOGENOM" id="CLU_011781_2_1_7"/>
<comment type="similarity">
    <text evidence="1">Belongs to the peptidase M24B family.</text>
</comment>
<accession>W4LES4</accession>
<proteinExistence type="inferred from homology"/>
<evidence type="ECO:0000256" key="1">
    <source>
        <dbReference type="ARBA" id="ARBA00008766"/>
    </source>
</evidence>
<dbReference type="Gene3D" id="3.90.230.10">
    <property type="entry name" value="Creatinase/methionine aminopeptidase superfamily"/>
    <property type="match status" value="1"/>
</dbReference>
<feature type="domain" description="Peptidase M24" evidence="5">
    <location>
        <begin position="327"/>
        <end position="529"/>
    </location>
</feature>
<dbReference type="PANTHER" id="PTHR43763:SF6">
    <property type="entry name" value="XAA-PRO AMINOPEPTIDASE 1"/>
    <property type="match status" value="1"/>
</dbReference>
<comment type="caution">
    <text evidence="8">The sequence shown here is derived from an EMBL/GenBank/DDBJ whole genome shotgun (WGS) entry which is preliminary data.</text>
</comment>
<keyword evidence="4" id="KW-0464">Manganese</keyword>
<dbReference type="Pfam" id="PF16188">
    <property type="entry name" value="Peptidase_M24_C"/>
    <property type="match status" value="1"/>
</dbReference>
<feature type="domain" description="Peptidase M24 C-terminal" evidence="7">
    <location>
        <begin position="544"/>
        <end position="603"/>
    </location>
</feature>
<keyword evidence="9" id="KW-1185">Reference proteome</keyword>
<evidence type="ECO:0000256" key="4">
    <source>
        <dbReference type="ARBA" id="ARBA00023211"/>
    </source>
</evidence>
<protein>
    <recommendedName>
        <fullName evidence="10">Peptidase M24</fullName>
    </recommendedName>
</protein>
<evidence type="ECO:0000256" key="2">
    <source>
        <dbReference type="ARBA" id="ARBA00022723"/>
    </source>
</evidence>
<reference evidence="8 9" key="1">
    <citation type="journal article" date="2014" name="Nature">
        <title>An environmental bacterial taxon with a large and distinct metabolic repertoire.</title>
        <authorList>
            <person name="Wilson M.C."/>
            <person name="Mori T."/>
            <person name="Ruckert C."/>
            <person name="Uria A.R."/>
            <person name="Helf M.J."/>
            <person name="Takada K."/>
            <person name="Gernert C."/>
            <person name="Steffens U.A."/>
            <person name="Heycke N."/>
            <person name="Schmitt S."/>
            <person name="Rinke C."/>
            <person name="Helfrich E.J."/>
            <person name="Brachmann A.O."/>
            <person name="Gurgui C."/>
            <person name="Wakimoto T."/>
            <person name="Kracht M."/>
            <person name="Crusemann M."/>
            <person name="Hentschel U."/>
            <person name="Abe I."/>
            <person name="Matsunaga S."/>
            <person name="Kalinowski J."/>
            <person name="Takeyama H."/>
            <person name="Piel J."/>
        </authorList>
    </citation>
    <scope>NUCLEOTIDE SEQUENCE [LARGE SCALE GENOMIC DNA]</scope>
    <source>
        <strain evidence="9">TSY1</strain>
    </source>
</reference>
<dbReference type="GO" id="GO:0005737">
    <property type="term" value="C:cytoplasm"/>
    <property type="evidence" value="ECO:0007669"/>
    <property type="project" value="UniProtKB-ARBA"/>
</dbReference>
<dbReference type="InterPro" id="IPR036005">
    <property type="entry name" value="Creatinase/aminopeptidase-like"/>
</dbReference>
<evidence type="ECO:0000313" key="8">
    <source>
        <dbReference type="EMBL" id="ETW96497.1"/>
    </source>
</evidence>
<dbReference type="InterPro" id="IPR000994">
    <property type="entry name" value="Pept_M24"/>
</dbReference>
<name>W4LES4_ENTF1</name>
<organism evidence="8 9">
    <name type="scientific">Entotheonella factor</name>
    <dbReference type="NCBI Taxonomy" id="1429438"/>
    <lineage>
        <taxon>Bacteria</taxon>
        <taxon>Pseudomonadati</taxon>
        <taxon>Nitrospinota/Tectimicrobiota group</taxon>
        <taxon>Candidatus Tectimicrobiota</taxon>
        <taxon>Candidatus Entotheonellia</taxon>
        <taxon>Candidatus Entotheonellales</taxon>
        <taxon>Candidatus Entotheonellaceae</taxon>
        <taxon>Candidatus Entotheonella</taxon>
    </lineage>
</organism>
<dbReference type="FunFam" id="3.90.230.10:FF:000007">
    <property type="entry name" value="Xaa-Pro aminopeptidase P"/>
    <property type="match status" value="1"/>
</dbReference>
<dbReference type="EMBL" id="AZHW01000778">
    <property type="protein sequence ID" value="ETW96497.1"/>
    <property type="molecule type" value="Genomic_DNA"/>
</dbReference>
<dbReference type="InterPro" id="IPR029149">
    <property type="entry name" value="Creatin/AminoP/Spt16_N"/>
</dbReference>
<dbReference type="PANTHER" id="PTHR43763">
    <property type="entry name" value="XAA-PRO AMINOPEPTIDASE 1"/>
    <property type="match status" value="1"/>
</dbReference>
<dbReference type="Pfam" id="PF00557">
    <property type="entry name" value="Peptidase_M24"/>
    <property type="match status" value="1"/>
</dbReference>
<dbReference type="SUPFAM" id="SSF53092">
    <property type="entry name" value="Creatinase/prolidase N-terminal domain"/>
    <property type="match status" value="2"/>
</dbReference>
<dbReference type="GO" id="GO:0070006">
    <property type="term" value="F:metalloaminopeptidase activity"/>
    <property type="evidence" value="ECO:0007669"/>
    <property type="project" value="InterPro"/>
</dbReference>
<dbReference type="GO" id="GO:0046872">
    <property type="term" value="F:metal ion binding"/>
    <property type="evidence" value="ECO:0007669"/>
    <property type="project" value="UniProtKB-KW"/>
</dbReference>
<evidence type="ECO:0000313" key="9">
    <source>
        <dbReference type="Proteomes" id="UP000019141"/>
    </source>
</evidence>
<dbReference type="InterPro" id="IPR032416">
    <property type="entry name" value="Peptidase_M24_C"/>
</dbReference>
<feature type="domain" description="Creatinase N-terminal" evidence="6">
    <location>
        <begin position="11"/>
        <end position="150"/>
    </location>
</feature>
<evidence type="ECO:0000259" key="7">
    <source>
        <dbReference type="Pfam" id="PF16188"/>
    </source>
</evidence>
<dbReference type="SUPFAM" id="SSF55920">
    <property type="entry name" value="Creatinase/aminopeptidase"/>
    <property type="match status" value="1"/>
</dbReference>
<keyword evidence="3" id="KW-0378">Hydrolase</keyword>
<evidence type="ECO:0000259" key="6">
    <source>
        <dbReference type="Pfam" id="PF01321"/>
    </source>
</evidence>
<dbReference type="PATRIC" id="fig|1429438.4.peg.5041"/>
<dbReference type="InterPro" id="IPR000587">
    <property type="entry name" value="Creatinase_N"/>
</dbReference>
<evidence type="ECO:0000259" key="5">
    <source>
        <dbReference type="Pfam" id="PF00557"/>
    </source>
</evidence>
<evidence type="ECO:0008006" key="10">
    <source>
        <dbReference type="Google" id="ProtNLM"/>
    </source>
</evidence>
<dbReference type="AlphaFoldDB" id="W4LES4"/>
<dbReference type="InterPro" id="IPR050422">
    <property type="entry name" value="X-Pro_aminopeptidase_P"/>
</dbReference>
<dbReference type="Pfam" id="PF16189">
    <property type="entry name" value="Creatinase_N_2"/>
    <property type="match status" value="1"/>
</dbReference>
<dbReference type="Gene3D" id="3.40.350.10">
    <property type="entry name" value="Creatinase/prolidase N-terminal domain"/>
    <property type="match status" value="2"/>
</dbReference>